<dbReference type="Proteomes" id="UP000504634">
    <property type="component" value="Unplaced"/>
</dbReference>
<dbReference type="Gene3D" id="1.10.238.10">
    <property type="entry name" value="EF-hand"/>
    <property type="match status" value="1"/>
</dbReference>
<evidence type="ECO:0000256" key="7">
    <source>
        <dbReference type="ARBA" id="ARBA00022553"/>
    </source>
</evidence>
<comment type="subcellular location">
    <subcellularLocation>
        <location evidence="2">Cell membrane</location>
    </subcellularLocation>
    <subcellularLocation>
        <location evidence="3">Cytoplasm</location>
    </subcellularLocation>
    <subcellularLocation>
        <location evidence="1">Nucleus</location>
    </subcellularLocation>
</comment>
<evidence type="ECO:0000256" key="10">
    <source>
        <dbReference type="ARBA" id="ARBA00022737"/>
    </source>
</evidence>
<sequence length="212" mass="24026">MGLLLSRQLSTADLKAHQSATGLSYSQVEHLHARFQALDRKQRGYLTPTELLRIPQLAQNPLHRQIVDGFFAEGGDRIDFEQFLRRCAIFLVPQFDSVPPERVDNRVNKMRLLCQMLDTRRAGFIACEDFRQAMDAYLSSLPRTDAGDEGAARDIEAELQLLMDQMFEGRETISYEMFEQRLSSANVEGRLVVNKWLVGPNGEENGNGKGHA</sequence>
<dbReference type="GO" id="GO:0005737">
    <property type="term" value="C:cytoplasm"/>
    <property type="evidence" value="ECO:0007669"/>
    <property type="project" value="UniProtKB-SubCell"/>
</dbReference>
<keyword evidence="5" id="KW-1003">Cell membrane</keyword>
<keyword evidence="4" id="KW-0813">Transport</keyword>
<gene>
    <name evidence="19" type="primary">LOC115627812</name>
</gene>
<dbReference type="GeneID" id="115627812"/>
<protein>
    <submittedName>
        <fullName evidence="19">Calcineurin B homologous protein 1</fullName>
    </submittedName>
</protein>
<keyword evidence="8" id="KW-0519">Myristate</keyword>
<evidence type="ECO:0000256" key="6">
    <source>
        <dbReference type="ARBA" id="ARBA00022490"/>
    </source>
</evidence>
<reference evidence="19" key="1">
    <citation type="submission" date="2025-08" db="UniProtKB">
        <authorList>
            <consortium name="RefSeq"/>
        </authorList>
    </citation>
    <scope>IDENTIFICATION</scope>
    <source>
        <strain evidence="19">11010-0011.00</strain>
        <tissue evidence="19">Whole body</tissue>
    </source>
</reference>
<keyword evidence="13" id="KW-0472">Membrane</keyword>
<dbReference type="InterPro" id="IPR002048">
    <property type="entry name" value="EF_hand_dom"/>
</dbReference>
<dbReference type="RefSeq" id="XP_030379503.1">
    <property type="nucleotide sequence ID" value="XM_030523643.1"/>
</dbReference>
<keyword evidence="14" id="KW-0539">Nucleus</keyword>
<dbReference type="GO" id="GO:0005509">
    <property type="term" value="F:calcium ion binding"/>
    <property type="evidence" value="ECO:0007669"/>
    <property type="project" value="InterPro"/>
</dbReference>
<dbReference type="AlphaFoldDB" id="A0A6J2TWF5"/>
<evidence type="ECO:0000256" key="16">
    <source>
        <dbReference type="ARBA" id="ARBA00038164"/>
    </source>
</evidence>
<dbReference type="GO" id="GO:0005634">
    <property type="term" value="C:nucleus"/>
    <property type="evidence" value="ECO:0007669"/>
    <property type="project" value="UniProtKB-SubCell"/>
</dbReference>
<keyword evidence="15" id="KW-0449">Lipoprotein</keyword>
<dbReference type="PROSITE" id="PS50222">
    <property type="entry name" value="EF_HAND_2"/>
    <property type="match status" value="1"/>
</dbReference>
<keyword evidence="10" id="KW-0677">Repeat</keyword>
<evidence type="ECO:0000256" key="12">
    <source>
        <dbReference type="ARBA" id="ARBA00022927"/>
    </source>
</evidence>
<dbReference type="GO" id="GO:0015031">
    <property type="term" value="P:protein transport"/>
    <property type="evidence" value="ECO:0007669"/>
    <property type="project" value="UniProtKB-KW"/>
</dbReference>
<dbReference type="InterPro" id="IPR011992">
    <property type="entry name" value="EF-hand-dom_pair"/>
</dbReference>
<evidence type="ECO:0000256" key="8">
    <source>
        <dbReference type="ARBA" id="ARBA00022707"/>
    </source>
</evidence>
<organism evidence="18 19">
    <name type="scientific">Drosophila lebanonensis</name>
    <name type="common">Fruit fly</name>
    <name type="synonym">Scaptodrosophila lebanonensis</name>
    <dbReference type="NCBI Taxonomy" id="7225"/>
    <lineage>
        <taxon>Eukaryota</taxon>
        <taxon>Metazoa</taxon>
        <taxon>Ecdysozoa</taxon>
        <taxon>Arthropoda</taxon>
        <taxon>Hexapoda</taxon>
        <taxon>Insecta</taxon>
        <taxon>Pterygota</taxon>
        <taxon>Neoptera</taxon>
        <taxon>Endopterygota</taxon>
        <taxon>Diptera</taxon>
        <taxon>Brachycera</taxon>
        <taxon>Muscomorpha</taxon>
        <taxon>Ephydroidea</taxon>
        <taxon>Drosophilidae</taxon>
        <taxon>Scaptodrosophila</taxon>
    </lineage>
</organism>
<keyword evidence="11" id="KW-0106">Calcium</keyword>
<comment type="similarity">
    <text evidence="16">Belongs to the calcineurin regulatory subunit family. CHP subfamily.</text>
</comment>
<keyword evidence="12" id="KW-0653">Protein transport</keyword>
<evidence type="ECO:0000256" key="1">
    <source>
        <dbReference type="ARBA" id="ARBA00004123"/>
    </source>
</evidence>
<dbReference type="OrthoDB" id="191686at2759"/>
<evidence type="ECO:0000259" key="17">
    <source>
        <dbReference type="PROSITE" id="PS50222"/>
    </source>
</evidence>
<evidence type="ECO:0000256" key="5">
    <source>
        <dbReference type="ARBA" id="ARBA00022475"/>
    </source>
</evidence>
<dbReference type="GO" id="GO:0005886">
    <property type="term" value="C:plasma membrane"/>
    <property type="evidence" value="ECO:0007669"/>
    <property type="project" value="UniProtKB-SubCell"/>
</dbReference>
<keyword evidence="6" id="KW-0963">Cytoplasm</keyword>
<dbReference type="SUPFAM" id="SSF47473">
    <property type="entry name" value="EF-hand"/>
    <property type="match status" value="1"/>
</dbReference>
<evidence type="ECO:0000313" key="18">
    <source>
        <dbReference type="Proteomes" id="UP000504634"/>
    </source>
</evidence>
<keyword evidence="9" id="KW-0479">Metal-binding</keyword>
<evidence type="ECO:0000256" key="14">
    <source>
        <dbReference type="ARBA" id="ARBA00023242"/>
    </source>
</evidence>
<proteinExistence type="inferred from homology"/>
<evidence type="ECO:0000256" key="9">
    <source>
        <dbReference type="ARBA" id="ARBA00022723"/>
    </source>
</evidence>
<evidence type="ECO:0000256" key="2">
    <source>
        <dbReference type="ARBA" id="ARBA00004236"/>
    </source>
</evidence>
<evidence type="ECO:0000256" key="15">
    <source>
        <dbReference type="ARBA" id="ARBA00023288"/>
    </source>
</evidence>
<accession>A0A6J2TWF5</accession>
<evidence type="ECO:0000256" key="13">
    <source>
        <dbReference type="ARBA" id="ARBA00023136"/>
    </source>
</evidence>
<keyword evidence="18" id="KW-1185">Reference proteome</keyword>
<dbReference type="PANTHER" id="PTHR46002">
    <property type="entry name" value="EG:114D9.1 PROTEIN-RELATED"/>
    <property type="match status" value="1"/>
</dbReference>
<evidence type="ECO:0000313" key="19">
    <source>
        <dbReference type="RefSeq" id="XP_030379503.1"/>
    </source>
</evidence>
<evidence type="ECO:0000256" key="4">
    <source>
        <dbReference type="ARBA" id="ARBA00022448"/>
    </source>
</evidence>
<dbReference type="InterPro" id="IPR051875">
    <property type="entry name" value="Calcineurin_B_homologous"/>
</dbReference>
<feature type="domain" description="EF-hand" evidence="17">
    <location>
        <begin position="26"/>
        <end position="61"/>
    </location>
</feature>
<keyword evidence="7" id="KW-0597">Phosphoprotein</keyword>
<evidence type="ECO:0000256" key="11">
    <source>
        <dbReference type="ARBA" id="ARBA00022837"/>
    </source>
</evidence>
<evidence type="ECO:0000256" key="3">
    <source>
        <dbReference type="ARBA" id="ARBA00004496"/>
    </source>
</evidence>
<name>A0A6J2TWF5_DROLE</name>